<keyword evidence="4" id="KW-1185">Reference proteome</keyword>
<keyword evidence="2" id="KW-0732">Signal</keyword>
<protein>
    <recommendedName>
        <fullName evidence="5">Secreted protein</fullName>
    </recommendedName>
</protein>
<feature type="chain" id="PRO_5012463497" description="Secreted protein" evidence="2">
    <location>
        <begin position="22"/>
        <end position="151"/>
    </location>
</feature>
<evidence type="ECO:0000256" key="1">
    <source>
        <dbReference type="SAM" id="MobiDB-lite"/>
    </source>
</evidence>
<name>A0A1Y2LSJ3_EPING</name>
<dbReference type="AlphaFoldDB" id="A0A1Y2LSJ3"/>
<feature type="compositionally biased region" description="Gly residues" evidence="1">
    <location>
        <begin position="76"/>
        <end position="102"/>
    </location>
</feature>
<dbReference type="Proteomes" id="UP000193240">
    <property type="component" value="Unassembled WGS sequence"/>
</dbReference>
<gene>
    <name evidence="3" type="ORF">B5807_08954</name>
</gene>
<evidence type="ECO:0000256" key="2">
    <source>
        <dbReference type="SAM" id="SignalP"/>
    </source>
</evidence>
<dbReference type="EMBL" id="KZ107850">
    <property type="protein sequence ID" value="OSS46844.1"/>
    <property type="molecule type" value="Genomic_DNA"/>
</dbReference>
<feature type="signal peptide" evidence="2">
    <location>
        <begin position="1"/>
        <end position="21"/>
    </location>
</feature>
<evidence type="ECO:0000313" key="4">
    <source>
        <dbReference type="Proteomes" id="UP000193240"/>
    </source>
</evidence>
<proteinExistence type="predicted"/>
<evidence type="ECO:0008006" key="5">
    <source>
        <dbReference type="Google" id="ProtNLM"/>
    </source>
</evidence>
<feature type="region of interest" description="Disordered" evidence="1">
    <location>
        <begin position="76"/>
        <end position="106"/>
    </location>
</feature>
<organism evidence="3 4">
    <name type="scientific">Epicoccum nigrum</name>
    <name type="common">Soil fungus</name>
    <name type="synonym">Epicoccum purpurascens</name>
    <dbReference type="NCBI Taxonomy" id="105696"/>
    <lineage>
        <taxon>Eukaryota</taxon>
        <taxon>Fungi</taxon>
        <taxon>Dikarya</taxon>
        <taxon>Ascomycota</taxon>
        <taxon>Pezizomycotina</taxon>
        <taxon>Dothideomycetes</taxon>
        <taxon>Pleosporomycetidae</taxon>
        <taxon>Pleosporales</taxon>
        <taxon>Pleosporineae</taxon>
        <taxon>Didymellaceae</taxon>
        <taxon>Epicoccum</taxon>
    </lineage>
</organism>
<dbReference type="InParanoid" id="A0A1Y2LSJ3"/>
<sequence length="151" mass="15881">MYLRTSAFVVTLLGLNAFTVAVPTKASANFTNIDPSSHNSFPAQDLEDLHISYINDDSSLQKRIWPLWGHHSGGGCSSNGNGSGSGSGSAGAGAGTGSGGPEGQTQVPVPVVMEIEMKKAPENINVPLHWKAQKPVEMQTQVLKLEPQAQV</sequence>
<evidence type="ECO:0000313" key="3">
    <source>
        <dbReference type="EMBL" id="OSS46844.1"/>
    </source>
</evidence>
<reference evidence="3 4" key="1">
    <citation type="journal article" date="2017" name="Genome Announc.">
        <title>Genome sequence of the saprophytic ascomycete Epicoccum nigrum ICMP 19927 strain isolated from New Zealand.</title>
        <authorList>
            <person name="Fokin M."/>
            <person name="Fleetwood D."/>
            <person name="Weir B.S."/>
            <person name="Villas-Boas S.G."/>
        </authorList>
    </citation>
    <scope>NUCLEOTIDE SEQUENCE [LARGE SCALE GENOMIC DNA]</scope>
    <source>
        <strain evidence="3 4">ICMP 19927</strain>
    </source>
</reference>
<accession>A0A1Y2LSJ3</accession>